<dbReference type="AlphaFoldDB" id="A0A0S4JEU8"/>
<keyword evidence="2" id="KW-1185">Reference proteome</keyword>
<reference evidence="2" key="1">
    <citation type="submission" date="2015-09" db="EMBL/GenBank/DDBJ databases">
        <authorList>
            <consortium name="Pathogen Informatics"/>
        </authorList>
    </citation>
    <scope>NUCLEOTIDE SEQUENCE [LARGE SCALE GENOMIC DNA]</scope>
    <source>
        <strain evidence="2">Lake Konstanz</strain>
    </source>
</reference>
<gene>
    <name evidence="1" type="ORF">BSAL_10455</name>
</gene>
<dbReference type="EMBL" id="CYKH01001532">
    <property type="protein sequence ID" value="CUG87505.1"/>
    <property type="molecule type" value="Genomic_DNA"/>
</dbReference>
<feature type="non-terminal residue" evidence="1">
    <location>
        <position position="208"/>
    </location>
</feature>
<name>A0A0S4JEU8_BODSA</name>
<feature type="non-terminal residue" evidence="1">
    <location>
        <position position="1"/>
    </location>
</feature>
<organism evidence="1 2">
    <name type="scientific">Bodo saltans</name>
    <name type="common">Flagellated protozoan</name>
    <dbReference type="NCBI Taxonomy" id="75058"/>
    <lineage>
        <taxon>Eukaryota</taxon>
        <taxon>Discoba</taxon>
        <taxon>Euglenozoa</taxon>
        <taxon>Kinetoplastea</taxon>
        <taxon>Metakinetoplastina</taxon>
        <taxon>Eubodonida</taxon>
        <taxon>Bodonidae</taxon>
        <taxon>Bodo</taxon>
    </lineage>
</organism>
<sequence>SNSQQLVLFCPQTAQCQPARVPSAYLQHFQPPATYVRTLIEAPQQPVLLWTPIPSALSSLSATQQNAIITGTACGVISAIAAQAVIAISTQSPQEYSATGTQVNLANVFFNWVTNAPCLRTGVGCVVVDSTADSPSSSTSVTFTWPTTSLTQQVYVTAMNLVAFRNFFPSSSYTTEFASFQSAFDGGDGAMFLTQLNVTLQQDGSCSG</sequence>
<evidence type="ECO:0000313" key="2">
    <source>
        <dbReference type="Proteomes" id="UP000051952"/>
    </source>
</evidence>
<accession>A0A0S4JEU8</accession>
<dbReference type="VEuPathDB" id="TriTrypDB:BSAL_10455"/>
<dbReference type="Proteomes" id="UP000051952">
    <property type="component" value="Unassembled WGS sequence"/>
</dbReference>
<protein>
    <submittedName>
        <fullName evidence="1">Uncharacterized protein</fullName>
    </submittedName>
</protein>
<evidence type="ECO:0000313" key="1">
    <source>
        <dbReference type="EMBL" id="CUG87505.1"/>
    </source>
</evidence>
<proteinExistence type="predicted"/>